<reference evidence="1 2" key="1">
    <citation type="submission" date="2018-11" db="EMBL/GenBank/DDBJ databases">
        <title>Whole genome sequencing of an environmental sample.</title>
        <authorList>
            <person name="Sarangi A.N."/>
            <person name="Singh D."/>
            <person name="Tripathy S."/>
        </authorList>
    </citation>
    <scope>NUCLEOTIDE SEQUENCE [LARGE SCALE GENOMIC DNA]</scope>
    <source>
        <strain evidence="1 2">Lakshadweep</strain>
    </source>
</reference>
<organism evidence="1 2">
    <name type="scientific">Leptolyngbya iicbica LK</name>
    <dbReference type="NCBI Taxonomy" id="2294035"/>
    <lineage>
        <taxon>Bacteria</taxon>
        <taxon>Bacillati</taxon>
        <taxon>Cyanobacteriota</taxon>
        <taxon>Cyanophyceae</taxon>
        <taxon>Leptolyngbyales</taxon>
        <taxon>Leptolyngbyaceae</taxon>
        <taxon>Leptolyngbya group</taxon>
        <taxon>Leptolyngbya</taxon>
        <taxon>Leptolyngbya iicbica</taxon>
    </lineage>
</organism>
<dbReference type="EMBL" id="QVFV01000010">
    <property type="protein sequence ID" value="RZM75076.1"/>
    <property type="molecule type" value="Genomic_DNA"/>
</dbReference>
<comment type="caution">
    <text evidence="1">The sequence shown here is derived from an EMBL/GenBank/DDBJ whole genome shotgun (WGS) entry which is preliminary data.</text>
</comment>
<dbReference type="InterPro" id="IPR032710">
    <property type="entry name" value="NTF2-like_dom_sf"/>
</dbReference>
<evidence type="ECO:0000313" key="2">
    <source>
        <dbReference type="Proteomes" id="UP000292459"/>
    </source>
</evidence>
<protein>
    <submittedName>
        <fullName evidence="1">Nuclear transport factor 2 family protein</fullName>
    </submittedName>
</protein>
<dbReference type="Gene3D" id="3.10.450.50">
    <property type="match status" value="1"/>
</dbReference>
<dbReference type="Proteomes" id="UP000292459">
    <property type="component" value="Unassembled WGS sequence"/>
</dbReference>
<dbReference type="RefSeq" id="WP_044151561.1">
    <property type="nucleotide sequence ID" value="NZ_QVFV01000010.1"/>
</dbReference>
<name>A0A4Q7E265_9CYAN</name>
<gene>
    <name evidence="1" type="ORF">DYY88_22480</name>
</gene>
<accession>A0A4Q7E265</accession>
<dbReference type="OrthoDB" id="507769at2"/>
<keyword evidence="2" id="KW-1185">Reference proteome</keyword>
<dbReference type="SUPFAM" id="SSF54427">
    <property type="entry name" value="NTF2-like"/>
    <property type="match status" value="1"/>
</dbReference>
<evidence type="ECO:0000313" key="1">
    <source>
        <dbReference type="EMBL" id="RZM75076.1"/>
    </source>
</evidence>
<proteinExistence type="predicted"/>
<sequence>MVVAGASVMMGGVIGVPAQAASPETAPAELVDAITAIETAANDQDLAQLMTLYSPDFIGPDGFTRDQYETTLGSFWEQHTDLTYDVELLAWEREGTAFVAETLTTVEGTRMIAGRAMTLTATVRSQQRYENGQLASQAILSEENQLISGVMPPEIMVQLPQTVTPGSQFAYDAIVSTPLGDRLLLGLAFDEGVTATDFLAPRPVNLESLAAGGLFKIGTAPEKPDQRWISAVIVREDGIVIDTRRLNVEAE</sequence>
<dbReference type="AlphaFoldDB" id="A0A4Q7E265"/>